<dbReference type="Gene3D" id="3.90.226.10">
    <property type="entry name" value="2-enoyl-CoA Hydratase, Chain A, domain 1"/>
    <property type="match status" value="1"/>
</dbReference>
<dbReference type="SMART" id="SM00228">
    <property type="entry name" value="PDZ"/>
    <property type="match status" value="1"/>
</dbReference>
<comment type="similarity">
    <text evidence="1">Belongs to the peptidase S41A family.</text>
</comment>
<evidence type="ECO:0000313" key="6">
    <source>
        <dbReference type="EMBL" id="KAF5839342.1"/>
    </source>
</evidence>
<feature type="domain" description="PDZ" evidence="5">
    <location>
        <begin position="162"/>
        <end position="234"/>
    </location>
</feature>
<sequence>MFKQNLVSNKVQSRTALSYKQCQPPLAPLSRPLSLRCACRVSKTSREPDGDCLRKQLVEKLSSLPWKQVGAGMLATALAFNLAVAQPAESISTEQLLFLDTWRAVDRAYVDKTFNGQSWFKLKEQFLKKEPMDSREETYAAIRKLLATLDDPFTRFLEPSRLDALRRGTRGAVVGVGVEVTYDESQGQNGDLVVVTPAPGGPADKAGIQAGDFIVSVNGKSTKGLSLYEASDLLTGPEGSQAELQVRSPDSPEIKTYNISRLRVNINPVTYAACPAVSPSVGGIRNGSSSGEDLDGKLGYMRVATFSSNTVGAFRDALQDLRSKGAGGRLVLDLRNNGGGLFPAGVELGRLLLNQEDIVFIADSQGVRDIFSAENRAIEPQAPLAVLVNKGTASASEVLAGALKDAGRASIVASENSFGKGLIQTIVNLPDGSGLAITVAKYQTPSGTDINKVGIAPTIKLQPEQMPPIGPDAFCSAVQDPSAPRLFK</sequence>
<reference evidence="6" key="1">
    <citation type="submission" date="2017-08" db="EMBL/GenBank/DDBJ databases">
        <authorList>
            <person name="Polle J.E."/>
            <person name="Barry K."/>
            <person name="Cushman J."/>
            <person name="Schmutz J."/>
            <person name="Tran D."/>
            <person name="Hathwaick L.T."/>
            <person name="Yim W.C."/>
            <person name="Jenkins J."/>
            <person name="Mckie-Krisberg Z.M."/>
            <person name="Prochnik S."/>
            <person name="Lindquist E."/>
            <person name="Dockter R.B."/>
            <person name="Adam C."/>
            <person name="Molina H."/>
            <person name="Bunkerborg J."/>
            <person name="Jin E."/>
            <person name="Buchheim M."/>
            <person name="Magnuson J."/>
        </authorList>
    </citation>
    <scope>NUCLEOTIDE SEQUENCE</scope>
    <source>
        <strain evidence="6">CCAP 19/18</strain>
    </source>
</reference>
<dbReference type="InterPro" id="IPR041489">
    <property type="entry name" value="PDZ_6"/>
</dbReference>
<dbReference type="NCBIfam" id="TIGR00225">
    <property type="entry name" value="prc"/>
    <property type="match status" value="1"/>
</dbReference>
<dbReference type="CDD" id="cd07560">
    <property type="entry name" value="Peptidase_S41_CPP"/>
    <property type="match status" value="1"/>
</dbReference>
<evidence type="ECO:0000313" key="7">
    <source>
        <dbReference type="Proteomes" id="UP000815325"/>
    </source>
</evidence>
<dbReference type="PANTHER" id="PTHR32060">
    <property type="entry name" value="TAIL-SPECIFIC PROTEASE"/>
    <property type="match status" value="1"/>
</dbReference>
<keyword evidence="4" id="KW-0720">Serine protease</keyword>
<keyword evidence="7" id="KW-1185">Reference proteome</keyword>
<comment type="caution">
    <text evidence="6">The sequence shown here is derived from an EMBL/GenBank/DDBJ whole genome shotgun (WGS) entry which is preliminary data.</text>
</comment>
<dbReference type="Gene3D" id="2.30.42.10">
    <property type="match status" value="1"/>
</dbReference>
<name>A0ABQ7GXL4_DUNSA</name>
<evidence type="ECO:0000256" key="2">
    <source>
        <dbReference type="ARBA" id="ARBA00022670"/>
    </source>
</evidence>
<dbReference type="InterPro" id="IPR001478">
    <property type="entry name" value="PDZ"/>
</dbReference>
<dbReference type="PANTHER" id="PTHR32060:SF7">
    <property type="entry name" value="CARBOXYL-TERMINAL-PROCESSING PEPTIDASE 2, CHLOROPLASTIC"/>
    <property type="match status" value="1"/>
</dbReference>
<dbReference type="EMBL" id="MU069546">
    <property type="protein sequence ID" value="KAF5839342.1"/>
    <property type="molecule type" value="Genomic_DNA"/>
</dbReference>
<evidence type="ECO:0000256" key="1">
    <source>
        <dbReference type="ARBA" id="ARBA00009179"/>
    </source>
</evidence>
<dbReference type="Proteomes" id="UP000815325">
    <property type="component" value="Unassembled WGS sequence"/>
</dbReference>
<dbReference type="CDD" id="cd06782">
    <property type="entry name" value="cpPDZ_CPP-like"/>
    <property type="match status" value="1"/>
</dbReference>
<dbReference type="InterPro" id="IPR036034">
    <property type="entry name" value="PDZ_sf"/>
</dbReference>
<dbReference type="SUPFAM" id="SSF50156">
    <property type="entry name" value="PDZ domain-like"/>
    <property type="match status" value="1"/>
</dbReference>
<dbReference type="Pfam" id="PF17820">
    <property type="entry name" value="PDZ_6"/>
    <property type="match status" value="1"/>
</dbReference>
<dbReference type="GO" id="GO:0006508">
    <property type="term" value="P:proteolysis"/>
    <property type="evidence" value="ECO:0007669"/>
    <property type="project" value="UniProtKB-KW"/>
</dbReference>
<evidence type="ECO:0000256" key="3">
    <source>
        <dbReference type="ARBA" id="ARBA00022801"/>
    </source>
</evidence>
<protein>
    <submittedName>
        <fullName evidence="6">Photosystem II D1 protease</fullName>
    </submittedName>
</protein>
<dbReference type="InterPro" id="IPR029045">
    <property type="entry name" value="ClpP/crotonase-like_dom_sf"/>
</dbReference>
<gene>
    <name evidence="6" type="ORF">DUNSADRAFT_1026</name>
</gene>
<dbReference type="PROSITE" id="PS50106">
    <property type="entry name" value="PDZ"/>
    <property type="match status" value="1"/>
</dbReference>
<proteinExistence type="inferred from homology"/>
<dbReference type="SUPFAM" id="SSF52096">
    <property type="entry name" value="ClpP/crotonase"/>
    <property type="match status" value="1"/>
</dbReference>
<keyword evidence="2 6" id="KW-0645">Protease</keyword>
<dbReference type="InterPro" id="IPR005151">
    <property type="entry name" value="Tail-specific_protease"/>
</dbReference>
<keyword evidence="3" id="KW-0378">Hydrolase</keyword>
<evidence type="ECO:0000256" key="4">
    <source>
        <dbReference type="ARBA" id="ARBA00022825"/>
    </source>
</evidence>
<dbReference type="Gene3D" id="3.30.750.44">
    <property type="match status" value="1"/>
</dbReference>
<dbReference type="SMART" id="SM00245">
    <property type="entry name" value="TSPc"/>
    <property type="match status" value="1"/>
</dbReference>
<evidence type="ECO:0000259" key="5">
    <source>
        <dbReference type="PROSITE" id="PS50106"/>
    </source>
</evidence>
<accession>A0ABQ7GXL4</accession>
<dbReference type="InterPro" id="IPR004447">
    <property type="entry name" value="Peptidase_S41A"/>
</dbReference>
<organism evidence="6 7">
    <name type="scientific">Dunaliella salina</name>
    <name type="common">Green alga</name>
    <name type="synonym">Protococcus salinus</name>
    <dbReference type="NCBI Taxonomy" id="3046"/>
    <lineage>
        <taxon>Eukaryota</taxon>
        <taxon>Viridiplantae</taxon>
        <taxon>Chlorophyta</taxon>
        <taxon>core chlorophytes</taxon>
        <taxon>Chlorophyceae</taxon>
        <taxon>CS clade</taxon>
        <taxon>Chlamydomonadales</taxon>
        <taxon>Dunaliellaceae</taxon>
        <taxon>Dunaliella</taxon>
    </lineage>
</organism>
<dbReference type="Pfam" id="PF03572">
    <property type="entry name" value="Peptidase_S41"/>
    <property type="match status" value="1"/>
</dbReference>
<dbReference type="GO" id="GO:0008233">
    <property type="term" value="F:peptidase activity"/>
    <property type="evidence" value="ECO:0007669"/>
    <property type="project" value="UniProtKB-KW"/>
</dbReference>